<dbReference type="Gene3D" id="1.10.10.10">
    <property type="entry name" value="Winged helix-like DNA-binding domain superfamily/Winged helix DNA-binding domain"/>
    <property type="match status" value="1"/>
</dbReference>
<dbReference type="Pfam" id="PF08281">
    <property type="entry name" value="Sigma70_r4_2"/>
    <property type="match status" value="1"/>
</dbReference>
<evidence type="ECO:0000313" key="7">
    <source>
        <dbReference type="Proteomes" id="UP000730482"/>
    </source>
</evidence>
<evidence type="ECO:0000256" key="1">
    <source>
        <dbReference type="ARBA" id="ARBA00010641"/>
    </source>
</evidence>
<dbReference type="Proteomes" id="UP000730482">
    <property type="component" value="Unassembled WGS sequence"/>
</dbReference>
<evidence type="ECO:0000313" key="6">
    <source>
        <dbReference type="EMBL" id="MBS2545403.1"/>
    </source>
</evidence>
<keyword evidence="3" id="KW-0731">Sigma factor</keyword>
<evidence type="ECO:0000256" key="2">
    <source>
        <dbReference type="ARBA" id="ARBA00023015"/>
    </source>
</evidence>
<comment type="caution">
    <text evidence="6">The sequence shown here is derived from an EMBL/GenBank/DDBJ whole genome shotgun (WGS) entry which is preliminary data.</text>
</comment>
<evidence type="ECO:0000259" key="5">
    <source>
        <dbReference type="Pfam" id="PF08281"/>
    </source>
</evidence>
<evidence type="ECO:0000256" key="3">
    <source>
        <dbReference type="ARBA" id="ARBA00023082"/>
    </source>
</evidence>
<gene>
    <name evidence="6" type="ORF">KGQ19_00825</name>
</gene>
<comment type="similarity">
    <text evidence="1">Belongs to the sigma-70 factor family. ECF subfamily.</text>
</comment>
<reference evidence="6 7" key="1">
    <citation type="submission" date="2020-02" db="EMBL/GenBank/DDBJ databases">
        <title>Acidophilic actinobacteria isolated from forest soil.</title>
        <authorList>
            <person name="Golinska P."/>
        </authorList>
    </citation>
    <scope>NUCLEOTIDE SEQUENCE [LARGE SCALE GENOMIC DNA]</scope>
    <source>
        <strain evidence="6 7">NL8</strain>
    </source>
</reference>
<keyword evidence="4" id="KW-0804">Transcription</keyword>
<evidence type="ECO:0000256" key="4">
    <source>
        <dbReference type="ARBA" id="ARBA00023163"/>
    </source>
</evidence>
<dbReference type="InterPro" id="IPR013249">
    <property type="entry name" value="RNA_pol_sigma70_r4_t2"/>
</dbReference>
<organism evidence="6 7">
    <name type="scientific">Catenulispora pinistramenti</name>
    <dbReference type="NCBI Taxonomy" id="2705254"/>
    <lineage>
        <taxon>Bacteria</taxon>
        <taxon>Bacillati</taxon>
        <taxon>Actinomycetota</taxon>
        <taxon>Actinomycetes</taxon>
        <taxon>Catenulisporales</taxon>
        <taxon>Catenulisporaceae</taxon>
        <taxon>Catenulispora</taxon>
    </lineage>
</organism>
<name>A0ABS5KGJ4_9ACTN</name>
<accession>A0ABS5KGJ4</accession>
<feature type="domain" description="RNA polymerase sigma factor 70 region 4 type 2" evidence="5">
    <location>
        <begin position="208"/>
        <end position="241"/>
    </location>
</feature>
<dbReference type="EMBL" id="JAAFYZ010000002">
    <property type="protein sequence ID" value="MBS2545403.1"/>
    <property type="molecule type" value="Genomic_DNA"/>
</dbReference>
<dbReference type="InterPro" id="IPR013324">
    <property type="entry name" value="RNA_pol_sigma_r3/r4-like"/>
</dbReference>
<keyword evidence="2" id="KW-0805">Transcription regulation</keyword>
<sequence length="263" mass="29029">MSTNTFTTYTATRSSSPTSSPFYAAECAFNRLTTGPNPLTLDGMQLGEPFPAQRLMLDAVREIVLKRSNQIAPRDAVWVELVRNVRTYGGDWTIAAVGMALPALKWLGGAYAMKYDGHPADLDGEILTGFLEHLVEVDIDRPGIMTRLRFAALRAARRAVDQEIDYTRSVAVAESMEPYLPWGHEDLLLAKAHREGIISAADVDLIGMTRLEGVDLAEAAEMLGVSRNAVKIRRQRAEARLVAWLQGRRVPSMSDMAQSRARA</sequence>
<protein>
    <submittedName>
        <fullName evidence="6">Sigma-70 region 4 domain-containing protein</fullName>
    </submittedName>
</protein>
<dbReference type="SUPFAM" id="SSF88659">
    <property type="entry name" value="Sigma3 and sigma4 domains of RNA polymerase sigma factors"/>
    <property type="match status" value="1"/>
</dbReference>
<dbReference type="RefSeq" id="WP_212007067.1">
    <property type="nucleotide sequence ID" value="NZ_JAAFYZ010000002.1"/>
</dbReference>
<keyword evidence="7" id="KW-1185">Reference proteome</keyword>
<dbReference type="InterPro" id="IPR036388">
    <property type="entry name" value="WH-like_DNA-bd_sf"/>
</dbReference>
<proteinExistence type="inferred from homology"/>